<dbReference type="PROSITE" id="PS00141">
    <property type="entry name" value="ASP_PROTEASE"/>
    <property type="match status" value="1"/>
</dbReference>
<dbReference type="Gene3D" id="3.30.420.10">
    <property type="entry name" value="Ribonuclease H-like superfamily/Ribonuclease H"/>
    <property type="match status" value="1"/>
</dbReference>
<feature type="region of interest" description="Disordered" evidence="7">
    <location>
        <begin position="1"/>
        <end position="43"/>
    </location>
</feature>
<dbReference type="PROSITE" id="PS50994">
    <property type="entry name" value="INTEGRASE"/>
    <property type="match status" value="1"/>
</dbReference>
<evidence type="ECO:0000256" key="6">
    <source>
        <dbReference type="ARBA" id="ARBA00022918"/>
    </source>
</evidence>
<dbReference type="Proteomes" id="UP000186817">
    <property type="component" value="Unassembled WGS sequence"/>
</dbReference>
<evidence type="ECO:0000256" key="4">
    <source>
        <dbReference type="ARBA" id="ARBA00022759"/>
    </source>
</evidence>
<dbReference type="InterPro" id="IPR036397">
    <property type="entry name" value="RNaseH_sf"/>
</dbReference>
<dbReference type="GO" id="GO:0004519">
    <property type="term" value="F:endonuclease activity"/>
    <property type="evidence" value="ECO:0007669"/>
    <property type="project" value="UniProtKB-KW"/>
</dbReference>
<feature type="compositionally biased region" description="Basic and acidic residues" evidence="7">
    <location>
        <begin position="14"/>
        <end position="24"/>
    </location>
</feature>
<dbReference type="SUPFAM" id="SSF53098">
    <property type="entry name" value="Ribonuclease H-like"/>
    <property type="match status" value="1"/>
</dbReference>
<dbReference type="GO" id="GO:0003676">
    <property type="term" value="F:nucleic acid binding"/>
    <property type="evidence" value="ECO:0007669"/>
    <property type="project" value="InterPro"/>
</dbReference>
<accession>A0A1Q9F2B1</accession>
<evidence type="ECO:0000256" key="2">
    <source>
        <dbReference type="ARBA" id="ARBA00022695"/>
    </source>
</evidence>
<evidence type="ECO:0000256" key="7">
    <source>
        <dbReference type="SAM" id="MobiDB-lite"/>
    </source>
</evidence>
<sequence>MPGKGNGGSQPTPSEEHPAHHGEDAPSSSGGFVRGLDSGLAKSAPTAEGLNAKTYRAYRRRLLLFSKQCGRRGVSVAVEGAFLAISLLQDTAWDATEQLNLDEIERSSEPFQPIFKLLDRLYQHEEDVELPARCEEFFQEFSRLKNEEMQAYILRHATLQKKLKEVGITLPDLLSGWHLLSRAGVPRWTHLQVKALCGGTLEYNKVAQALLKVFGGDHRPNQKDLFRGSGETSQAFVNDVNEEIYYDDADEGWYDYGSGYVDYLPEDEVYWEDEAEAVVEGDTANYDDDGGIDEYENAAEAMEEAYMNYVDSRRRMRDIALSRGFFPVVAMPPSDWMSPSGRHEKGKSKGKGRAKGKGKSKGKGKGGDKGGFRNFAFNRRPVAGIRRDAAANIGRPTSDVMRSTGSGSTAQHGPRFKRYRLQDAIKPVEETNMVEDLILDSITEPNAAINEVEACNVHASDGQNNVYFNDVGPGYAILDSGATRSVIGEQAWQKWLELLSRCGAEVSAKKVVRDFRFGDGSTVRSTIEVSFPAMVYGHLRNITASLIRNTPLLLARPVLEEWQMIQDFSSGKIRLFGEEIWRAPARTQNGHFLLQLLEDTVSHKVKNDADDDVYVETPLDLEPKDEEGTPDRENNEVKSEYLDEAEIAKAIASAEEAVYYSQSSKKKMFWELFVDQGNLSKEVAKYPGMECSTFTLPEWDFERPATQCGFLVIQTALELSIYTTIEHPHGSAMWRTEPMESMTGYYDVVVHRCRTGLVAKDKRGNIVGPIKKPTRLRTTSPQLAGAMDLKCRCLCDHVQMTGRGQDMRSLQNYEKGFATIAAEAVVHDAEVLWARRQADLIAMTDDLPHVAPDHEHAAEAMNKSLVRKYGRNAVLTIAKLHKQLGHPGRDRLVKAAQDSRLDQATVQAAREFSCATCDGQAASKTPRPGNLTSVTCFSQVVLVDAFYIKWHDKKLSILAIMDSFSRFEQLALLENDRPDTEIALLEQLWLRWAGPPSVLKTDASGSHMSEPFLAWADSRGIRLVLIPKEAHYRLGTMERAHAVRRAQLMKMHAEEPTLELPMALHLAAEQRNRLRTIHGTSPAAIVFGLLPAQHGIADEPFNPAAGDEESQAKIVQARTLAATSFHQANNDRALRASILARGRASCPELPPRLKLLFPTCSASVQHFVQFVDRFAFKTLLPVERPLSPARRYHRSTHGIRDTVSHGVHHKPQRDEIMIKAVRRKIPGFSEAQLQEGINRARKLDGLPPIPIPAPKDEGETMDLSFEDDALLVASEVSERSMTEQEKKAFDVAKDEALLPWIKNVA</sequence>
<comment type="caution">
    <text evidence="8">The sequence shown here is derived from an EMBL/GenBank/DDBJ whole genome shotgun (WGS) entry which is preliminary data.</text>
</comment>
<dbReference type="EMBL" id="LSRX01000023">
    <property type="protein sequence ID" value="OLQ13805.1"/>
    <property type="molecule type" value="Genomic_DNA"/>
</dbReference>
<dbReference type="GO" id="GO:0006508">
    <property type="term" value="P:proteolysis"/>
    <property type="evidence" value="ECO:0007669"/>
    <property type="project" value="InterPro"/>
</dbReference>
<dbReference type="GO" id="GO:0015074">
    <property type="term" value="P:DNA integration"/>
    <property type="evidence" value="ECO:0007669"/>
    <property type="project" value="InterPro"/>
</dbReference>
<dbReference type="InterPro" id="IPR001969">
    <property type="entry name" value="Aspartic_peptidase_AS"/>
</dbReference>
<keyword evidence="4" id="KW-0255">Endonuclease</keyword>
<dbReference type="InterPro" id="IPR001584">
    <property type="entry name" value="Integrase_cat-core"/>
</dbReference>
<keyword evidence="6" id="KW-0695">RNA-directed DNA polymerase</keyword>
<feature type="compositionally biased region" description="Basic residues" evidence="7">
    <location>
        <begin position="344"/>
        <end position="364"/>
    </location>
</feature>
<proteinExistence type="predicted"/>
<name>A0A1Q9F2B1_SYMMI</name>
<dbReference type="OrthoDB" id="412511at2759"/>
<protein>
    <submittedName>
        <fullName evidence="8">Uncharacterized protein</fullName>
    </submittedName>
</protein>
<dbReference type="GO" id="GO:0003964">
    <property type="term" value="F:RNA-directed DNA polymerase activity"/>
    <property type="evidence" value="ECO:0007669"/>
    <property type="project" value="UniProtKB-KW"/>
</dbReference>
<organism evidence="8 9">
    <name type="scientific">Symbiodinium microadriaticum</name>
    <name type="common">Dinoflagellate</name>
    <name type="synonym">Zooxanthella microadriatica</name>
    <dbReference type="NCBI Taxonomy" id="2951"/>
    <lineage>
        <taxon>Eukaryota</taxon>
        <taxon>Sar</taxon>
        <taxon>Alveolata</taxon>
        <taxon>Dinophyceae</taxon>
        <taxon>Suessiales</taxon>
        <taxon>Symbiodiniaceae</taxon>
        <taxon>Symbiodinium</taxon>
    </lineage>
</organism>
<feature type="region of interest" description="Disordered" evidence="7">
    <location>
        <begin position="333"/>
        <end position="373"/>
    </location>
</feature>
<evidence type="ECO:0000313" key="8">
    <source>
        <dbReference type="EMBL" id="OLQ13805.1"/>
    </source>
</evidence>
<evidence type="ECO:0000256" key="3">
    <source>
        <dbReference type="ARBA" id="ARBA00022722"/>
    </source>
</evidence>
<evidence type="ECO:0000313" key="9">
    <source>
        <dbReference type="Proteomes" id="UP000186817"/>
    </source>
</evidence>
<keyword evidence="2" id="KW-0548">Nucleotidyltransferase</keyword>
<dbReference type="GO" id="GO:0004190">
    <property type="term" value="F:aspartic-type endopeptidase activity"/>
    <property type="evidence" value="ECO:0007669"/>
    <property type="project" value="InterPro"/>
</dbReference>
<gene>
    <name evidence="8" type="ORF">AK812_SmicGene2170</name>
</gene>
<evidence type="ECO:0000256" key="1">
    <source>
        <dbReference type="ARBA" id="ARBA00022679"/>
    </source>
</evidence>
<keyword evidence="9" id="KW-1185">Reference proteome</keyword>
<keyword evidence="3" id="KW-0540">Nuclease</keyword>
<dbReference type="InterPro" id="IPR012337">
    <property type="entry name" value="RNaseH-like_sf"/>
</dbReference>
<keyword evidence="5" id="KW-0378">Hydrolase</keyword>
<evidence type="ECO:0000256" key="5">
    <source>
        <dbReference type="ARBA" id="ARBA00022801"/>
    </source>
</evidence>
<keyword evidence="1" id="KW-0808">Transferase</keyword>
<reference evidence="8 9" key="1">
    <citation type="submission" date="2016-02" db="EMBL/GenBank/DDBJ databases">
        <title>Genome analysis of coral dinoflagellate symbionts highlights evolutionary adaptations to a symbiotic lifestyle.</title>
        <authorList>
            <person name="Aranda M."/>
            <person name="Li Y."/>
            <person name="Liew Y.J."/>
            <person name="Baumgarten S."/>
            <person name="Simakov O."/>
            <person name="Wilson M."/>
            <person name="Piel J."/>
            <person name="Ashoor H."/>
            <person name="Bougouffa S."/>
            <person name="Bajic V.B."/>
            <person name="Ryu T."/>
            <person name="Ravasi T."/>
            <person name="Bayer T."/>
            <person name="Micklem G."/>
            <person name="Kim H."/>
            <person name="Bhak J."/>
            <person name="Lajeunesse T.C."/>
            <person name="Voolstra C.R."/>
        </authorList>
    </citation>
    <scope>NUCLEOTIDE SEQUENCE [LARGE SCALE GENOMIC DNA]</scope>
    <source>
        <strain evidence="8 9">CCMP2467</strain>
    </source>
</reference>